<feature type="domain" description="Chemotaxis phosphatase CheX-like" evidence="2">
    <location>
        <begin position="192"/>
        <end position="267"/>
    </location>
</feature>
<dbReference type="EMBL" id="WXEX01000003">
    <property type="protein sequence ID" value="MZP42418.1"/>
    <property type="molecule type" value="Genomic_DNA"/>
</dbReference>
<protein>
    <recommendedName>
        <fullName evidence="2">Chemotaxis phosphatase CheX-like domain-containing protein</fullName>
    </recommendedName>
</protein>
<dbReference type="GO" id="GO:0006935">
    <property type="term" value="P:chemotaxis"/>
    <property type="evidence" value="ECO:0007669"/>
    <property type="project" value="UniProtKB-KW"/>
</dbReference>
<dbReference type="InterPro" id="IPR028051">
    <property type="entry name" value="CheX-like_dom"/>
</dbReference>
<keyword evidence="4" id="KW-1185">Reference proteome</keyword>
<dbReference type="OrthoDB" id="5614404at2"/>
<dbReference type="InterPro" id="IPR028976">
    <property type="entry name" value="CheC-like_sf"/>
</dbReference>
<accession>A0A845L874</accession>
<dbReference type="AlphaFoldDB" id="A0A845L874"/>
<dbReference type="InterPro" id="IPR037257">
    <property type="entry name" value="T2SS_E_N_sf"/>
</dbReference>
<name>A0A845L874_HELGE</name>
<evidence type="ECO:0000313" key="3">
    <source>
        <dbReference type="EMBL" id="MZP42418.1"/>
    </source>
</evidence>
<evidence type="ECO:0000256" key="1">
    <source>
        <dbReference type="ARBA" id="ARBA00022500"/>
    </source>
</evidence>
<evidence type="ECO:0000313" key="4">
    <source>
        <dbReference type="Proteomes" id="UP000471031"/>
    </source>
</evidence>
<reference evidence="3 4" key="1">
    <citation type="submission" date="2020-01" db="EMBL/GenBank/DDBJ databases">
        <title>Whole genome sequence of Heliobacterium gestii DSM 11169.</title>
        <authorList>
            <person name="Kyndt J.A."/>
            <person name="Meyer T.E."/>
        </authorList>
    </citation>
    <scope>NUCLEOTIDE SEQUENCE [LARGE SCALE GENOMIC DNA]</scope>
    <source>
        <strain evidence="3 4">DSM 11169</strain>
    </source>
</reference>
<keyword evidence="1" id="KW-0145">Chemotaxis</keyword>
<dbReference type="SUPFAM" id="SSF103039">
    <property type="entry name" value="CheC-like"/>
    <property type="match status" value="1"/>
</dbReference>
<comment type="caution">
    <text evidence="3">The sequence shown here is derived from an EMBL/GenBank/DDBJ whole genome shotgun (WGS) entry which is preliminary data.</text>
</comment>
<dbReference type="RefSeq" id="WP_161260978.1">
    <property type="nucleotide sequence ID" value="NZ_JAFBDC010000020.1"/>
</dbReference>
<dbReference type="SUPFAM" id="SSF160246">
    <property type="entry name" value="EspE N-terminal domain-like"/>
    <property type="match status" value="1"/>
</dbReference>
<proteinExistence type="predicted"/>
<dbReference type="Pfam" id="PF13690">
    <property type="entry name" value="CheX"/>
    <property type="match status" value="1"/>
</dbReference>
<sequence>MFTQFFGNYLLERNLLTMVQLGEVLTQMKHVRARLGVLAIDAGYMTGEQVDYIHSLQRRQDKRFGELAIQEGYLDAAQLEELLANQSSSYLALSQVLVDSGCFTYDQLSHLLHEFKEQCNISDRDFEALKNDDLDAMVDAFLNLDPLEEKELCRAAFLSFVKNTFRFIESDFRFAQGQFGDQFSFHRLIYTTMSGDYDLCVGLAGDQAVFEQFSSRFSEGLGVADIDMHDSLGEFLNVTCGLFLASLSNQGIDLELQPPALCQEKALSNPQGLFSIPVHLPFGRIDFICSRGIPAITE</sequence>
<dbReference type="Proteomes" id="UP000471031">
    <property type="component" value="Unassembled WGS sequence"/>
</dbReference>
<gene>
    <name evidence="3" type="ORF">GTO89_05105</name>
</gene>
<dbReference type="Gene3D" id="3.40.1550.10">
    <property type="entry name" value="CheC-like"/>
    <property type="match status" value="1"/>
</dbReference>
<evidence type="ECO:0000259" key="2">
    <source>
        <dbReference type="Pfam" id="PF13690"/>
    </source>
</evidence>
<organism evidence="3 4">
    <name type="scientific">Heliomicrobium gestii</name>
    <name type="common">Heliobacterium gestii</name>
    <dbReference type="NCBI Taxonomy" id="2699"/>
    <lineage>
        <taxon>Bacteria</taxon>
        <taxon>Bacillati</taxon>
        <taxon>Bacillota</taxon>
        <taxon>Clostridia</taxon>
        <taxon>Eubacteriales</taxon>
        <taxon>Heliobacteriaceae</taxon>
        <taxon>Heliomicrobium</taxon>
    </lineage>
</organism>